<dbReference type="Pfam" id="PF24251">
    <property type="entry name" value="DUF7453"/>
    <property type="match status" value="1"/>
</dbReference>
<evidence type="ECO:0000313" key="1">
    <source>
        <dbReference type="EMBL" id="QDT71760.1"/>
    </source>
</evidence>
<accession>A0A517TTQ7</accession>
<dbReference type="Proteomes" id="UP000317909">
    <property type="component" value="Chromosome"/>
</dbReference>
<sequence>MKAVHRWALAALGSMFLWSVESCLAGVVGGVRTVALSGMTAPGTNETFGDVGYSGVSLNNLGETAFIASPSFNNFEFLFEPRPTRAINDESVWTEAGGSGLRRIAHEGPGLPGDATYANVARPLISDYGDTIYHGSFSGQPAATQRSAVNILRNRLGHTDVVVAAHGSIAPSTSVTYFEIHRPSINANGDVAFFGGVNASVDKYQGIWAEVGGGSLDLVGRQGDSAPGTTGTFRDLSEILTFDSSLAIGSGGHVAFRGTFFNDRTQGAIWLATPTGALQAIVREGDVAPGTNATFSAVGPPRVNGRGELAYSNDSGRALWRYSTETGSVLVAIQGQHAPGVDAVFASNHINFPTFRDPALGDGGHAAFAASLLKGNVMTESIWAADPSGELKMVARQGDSAPGTDVVFLDFGTPTVNARGQLAFSARTVDFSPLHHGIWAQDRNGVLRPIVKAGDSLNVNVNPATPDLREVQYLSFSEGGSFGLDRITGFNDLGQVAFFARFTDGTSGVFVSNAVAIPEPSSIVALGPLALMYRSRMRWARH</sequence>
<protein>
    <submittedName>
        <fullName evidence="1">Uncharacterized protein</fullName>
    </submittedName>
</protein>
<dbReference type="NCBIfam" id="TIGR05002">
    <property type="entry name" value="NxxGxxAF_repeat"/>
    <property type="match status" value="5"/>
</dbReference>
<dbReference type="RefSeq" id="WP_145431277.1">
    <property type="nucleotide sequence ID" value="NZ_CP036339.1"/>
</dbReference>
<reference evidence="1 2" key="1">
    <citation type="submission" date="2019-02" db="EMBL/GenBank/DDBJ databases">
        <title>Deep-cultivation of Planctomycetes and their phenomic and genomic characterization uncovers novel biology.</title>
        <authorList>
            <person name="Wiegand S."/>
            <person name="Jogler M."/>
            <person name="Boedeker C."/>
            <person name="Pinto D."/>
            <person name="Vollmers J."/>
            <person name="Rivas-Marin E."/>
            <person name="Kohn T."/>
            <person name="Peeters S.H."/>
            <person name="Heuer A."/>
            <person name="Rast P."/>
            <person name="Oberbeckmann S."/>
            <person name="Bunk B."/>
            <person name="Jeske O."/>
            <person name="Meyerdierks A."/>
            <person name="Storesund J.E."/>
            <person name="Kallscheuer N."/>
            <person name="Luecker S."/>
            <person name="Lage O.M."/>
            <person name="Pohl T."/>
            <person name="Merkel B.J."/>
            <person name="Hornburger P."/>
            <person name="Mueller R.-W."/>
            <person name="Bruemmer F."/>
            <person name="Labrenz M."/>
            <person name="Spormann A.M."/>
            <person name="Op den Camp H."/>
            <person name="Overmann J."/>
            <person name="Amann R."/>
            <person name="Jetten M.S.M."/>
            <person name="Mascher T."/>
            <person name="Medema M.H."/>
            <person name="Devos D.P."/>
            <person name="Kaster A.-K."/>
            <person name="Ovreas L."/>
            <person name="Rohde M."/>
            <person name="Galperin M.Y."/>
            <person name="Jogler C."/>
        </authorList>
    </citation>
    <scope>NUCLEOTIDE SEQUENCE [LARGE SCALE GENOMIC DNA]</scope>
    <source>
        <strain evidence="1 2">I41</strain>
    </source>
</reference>
<gene>
    <name evidence="1" type="ORF">I41_09200</name>
</gene>
<dbReference type="InterPro" id="IPR055876">
    <property type="entry name" value="DUF7453"/>
</dbReference>
<name>A0A517TTQ7_9BACT</name>
<keyword evidence="2" id="KW-1185">Reference proteome</keyword>
<dbReference type="KEGG" id="llh:I41_09200"/>
<dbReference type="EMBL" id="CP036339">
    <property type="protein sequence ID" value="QDT71760.1"/>
    <property type="molecule type" value="Genomic_DNA"/>
</dbReference>
<evidence type="ECO:0000313" key="2">
    <source>
        <dbReference type="Proteomes" id="UP000317909"/>
    </source>
</evidence>
<dbReference type="OrthoDB" id="285858at2"/>
<proteinExistence type="predicted"/>
<organism evidence="1 2">
    <name type="scientific">Lacipirellula limnantheis</name>
    <dbReference type="NCBI Taxonomy" id="2528024"/>
    <lineage>
        <taxon>Bacteria</taxon>
        <taxon>Pseudomonadati</taxon>
        <taxon>Planctomycetota</taxon>
        <taxon>Planctomycetia</taxon>
        <taxon>Pirellulales</taxon>
        <taxon>Lacipirellulaceae</taxon>
        <taxon>Lacipirellula</taxon>
    </lineage>
</organism>
<dbReference type="AlphaFoldDB" id="A0A517TTQ7"/>